<dbReference type="Proteomes" id="UP001301769">
    <property type="component" value="Unassembled WGS sequence"/>
</dbReference>
<comment type="caution">
    <text evidence="1">The sequence shown here is derived from an EMBL/GenBank/DDBJ whole genome shotgun (WGS) entry which is preliminary data.</text>
</comment>
<organism evidence="1 2">
    <name type="scientific">Rhypophila decipiens</name>
    <dbReference type="NCBI Taxonomy" id="261697"/>
    <lineage>
        <taxon>Eukaryota</taxon>
        <taxon>Fungi</taxon>
        <taxon>Dikarya</taxon>
        <taxon>Ascomycota</taxon>
        <taxon>Pezizomycotina</taxon>
        <taxon>Sordariomycetes</taxon>
        <taxon>Sordariomycetidae</taxon>
        <taxon>Sordariales</taxon>
        <taxon>Naviculisporaceae</taxon>
        <taxon>Rhypophila</taxon>
    </lineage>
</organism>
<dbReference type="EMBL" id="MU858119">
    <property type="protein sequence ID" value="KAK4212884.1"/>
    <property type="molecule type" value="Genomic_DNA"/>
</dbReference>
<proteinExistence type="predicted"/>
<accession>A0AAN6Y573</accession>
<reference evidence="1" key="1">
    <citation type="journal article" date="2023" name="Mol. Phylogenet. Evol.">
        <title>Genome-scale phylogeny and comparative genomics of the fungal order Sordariales.</title>
        <authorList>
            <person name="Hensen N."/>
            <person name="Bonometti L."/>
            <person name="Westerberg I."/>
            <person name="Brannstrom I.O."/>
            <person name="Guillou S."/>
            <person name="Cros-Aarteil S."/>
            <person name="Calhoun S."/>
            <person name="Haridas S."/>
            <person name="Kuo A."/>
            <person name="Mondo S."/>
            <person name="Pangilinan J."/>
            <person name="Riley R."/>
            <person name="LaButti K."/>
            <person name="Andreopoulos B."/>
            <person name="Lipzen A."/>
            <person name="Chen C."/>
            <person name="Yan M."/>
            <person name="Daum C."/>
            <person name="Ng V."/>
            <person name="Clum A."/>
            <person name="Steindorff A."/>
            <person name="Ohm R.A."/>
            <person name="Martin F."/>
            <person name="Silar P."/>
            <person name="Natvig D.O."/>
            <person name="Lalanne C."/>
            <person name="Gautier V."/>
            <person name="Ament-Velasquez S.L."/>
            <person name="Kruys A."/>
            <person name="Hutchinson M.I."/>
            <person name="Powell A.J."/>
            <person name="Barry K."/>
            <person name="Miller A.N."/>
            <person name="Grigoriev I.V."/>
            <person name="Debuchy R."/>
            <person name="Gladieux P."/>
            <person name="Hiltunen Thoren M."/>
            <person name="Johannesson H."/>
        </authorList>
    </citation>
    <scope>NUCLEOTIDE SEQUENCE</scope>
    <source>
        <strain evidence="1">PSN293</strain>
    </source>
</reference>
<reference evidence="1" key="2">
    <citation type="submission" date="2023-05" db="EMBL/GenBank/DDBJ databases">
        <authorList>
            <consortium name="Lawrence Berkeley National Laboratory"/>
            <person name="Steindorff A."/>
            <person name="Hensen N."/>
            <person name="Bonometti L."/>
            <person name="Westerberg I."/>
            <person name="Brannstrom I.O."/>
            <person name="Guillou S."/>
            <person name="Cros-Aarteil S."/>
            <person name="Calhoun S."/>
            <person name="Haridas S."/>
            <person name="Kuo A."/>
            <person name="Mondo S."/>
            <person name="Pangilinan J."/>
            <person name="Riley R."/>
            <person name="Labutti K."/>
            <person name="Andreopoulos B."/>
            <person name="Lipzen A."/>
            <person name="Chen C."/>
            <person name="Yanf M."/>
            <person name="Daum C."/>
            <person name="Ng V."/>
            <person name="Clum A."/>
            <person name="Ohm R."/>
            <person name="Martin F."/>
            <person name="Silar P."/>
            <person name="Natvig D."/>
            <person name="Lalanne C."/>
            <person name="Gautier V."/>
            <person name="Ament-Velasquez S.L."/>
            <person name="Kruys A."/>
            <person name="Hutchinson M.I."/>
            <person name="Powell A.J."/>
            <person name="Barry K."/>
            <person name="Miller A.N."/>
            <person name="Grigoriev I.V."/>
            <person name="Debuchy R."/>
            <person name="Gladieux P."/>
            <person name="Thoren M.H."/>
            <person name="Johannesson H."/>
        </authorList>
    </citation>
    <scope>NUCLEOTIDE SEQUENCE</scope>
    <source>
        <strain evidence="1">PSN293</strain>
    </source>
</reference>
<protein>
    <submittedName>
        <fullName evidence="1">Uncharacterized protein</fullName>
    </submittedName>
</protein>
<gene>
    <name evidence="1" type="ORF">QBC37DRAFT_464966</name>
</gene>
<evidence type="ECO:0000313" key="1">
    <source>
        <dbReference type="EMBL" id="KAK4212884.1"/>
    </source>
</evidence>
<name>A0AAN6Y573_9PEZI</name>
<evidence type="ECO:0000313" key="2">
    <source>
        <dbReference type="Proteomes" id="UP001301769"/>
    </source>
</evidence>
<dbReference type="AlphaFoldDB" id="A0AAN6Y573"/>
<sequence>MSRSQTRRVQKRKKTAKVLFLAKTRPMRTDPRVASDGACGGRSNWITDIAIPHELENGQMTQWTSVDTVPSIINFGAQIGRSQEVSGTPALHATDSSPRRAAVHVPFSTRSVPLPPTLAKSTKTKVIGTMIGSERLPTSPSPSHLEPLAAICEGLGIPRLLRYTCVELDARKVPTTPIHRLKCRGDAKRRAAPYYNPSTPYTVYIHQEGGSNFPL</sequence>
<keyword evidence="2" id="KW-1185">Reference proteome</keyword>